<sequence length="257" mass="29771">KAFEAIKDILIWESQNKPLTLAVEDLHWIDKTSGEFLDYLIGSLASAHILLILLYRPEYTHQWASKSYYNQIWVDQLSTNTSAELVQSILEEGEVVPELRELILNRAAGNPLFMEEFTHTLVENGSIQKKDHQYVLSIKASDIQVPDTIQGIISARMDRLEENLKRTMQVASVIGRDFAYRILQTITGMREDLKSYLLNLQGLEFIYEKSLFPELEYIFKHALTQEVAYNSLLLKRRREIHGKIGNAIEELYPDRLE</sequence>
<protein>
    <recommendedName>
        <fullName evidence="4">Orc1-like AAA ATPase domain-containing protein</fullName>
    </recommendedName>
</protein>
<dbReference type="EMBL" id="BARS01036318">
    <property type="protein sequence ID" value="GAG14639.1"/>
    <property type="molecule type" value="Genomic_DNA"/>
</dbReference>
<evidence type="ECO:0008006" key="4">
    <source>
        <dbReference type="Google" id="ProtNLM"/>
    </source>
</evidence>
<dbReference type="PANTHER" id="PTHR16305:SF28">
    <property type="entry name" value="GUANYLATE CYCLASE DOMAIN-CONTAINING PROTEIN"/>
    <property type="match status" value="1"/>
</dbReference>
<evidence type="ECO:0000256" key="2">
    <source>
        <dbReference type="ARBA" id="ARBA00022840"/>
    </source>
</evidence>
<dbReference type="PANTHER" id="PTHR16305">
    <property type="entry name" value="TESTICULAR SOLUBLE ADENYLYL CYCLASE"/>
    <property type="match status" value="1"/>
</dbReference>
<evidence type="ECO:0000313" key="3">
    <source>
        <dbReference type="EMBL" id="GAG14639.1"/>
    </source>
</evidence>
<dbReference type="GO" id="GO:0005737">
    <property type="term" value="C:cytoplasm"/>
    <property type="evidence" value="ECO:0007669"/>
    <property type="project" value="TreeGrafter"/>
</dbReference>
<name>X0V904_9ZZZZ</name>
<dbReference type="GO" id="GO:0004016">
    <property type="term" value="F:adenylate cyclase activity"/>
    <property type="evidence" value="ECO:0007669"/>
    <property type="project" value="TreeGrafter"/>
</dbReference>
<dbReference type="AlphaFoldDB" id="X0V904"/>
<evidence type="ECO:0000256" key="1">
    <source>
        <dbReference type="ARBA" id="ARBA00022741"/>
    </source>
</evidence>
<keyword evidence="2" id="KW-0067">ATP-binding</keyword>
<comment type="caution">
    <text evidence="3">The sequence shown here is derived from an EMBL/GenBank/DDBJ whole genome shotgun (WGS) entry which is preliminary data.</text>
</comment>
<reference evidence="3" key="1">
    <citation type="journal article" date="2014" name="Front. Microbiol.">
        <title>High frequency of phylogenetically diverse reductive dehalogenase-homologous genes in deep subseafloor sedimentary metagenomes.</title>
        <authorList>
            <person name="Kawai M."/>
            <person name="Futagami T."/>
            <person name="Toyoda A."/>
            <person name="Takaki Y."/>
            <person name="Nishi S."/>
            <person name="Hori S."/>
            <person name="Arai W."/>
            <person name="Tsubouchi T."/>
            <person name="Morono Y."/>
            <person name="Uchiyama I."/>
            <person name="Ito T."/>
            <person name="Fujiyama A."/>
            <person name="Inagaki F."/>
            <person name="Takami H."/>
        </authorList>
    </citation>
    <scope>NUCLEOTIDE SEQUENCE</scope>
    <source>
        <strain evidence="3">Expedition CK06-06</strain>
    </source>
</reference>
<accession>X0V904</accession>
<gene>
    <name evidence="3" type="ORF">S01H1_55845</name>
</gene>
<organism evidence="3">
    <name type="scientific">marine sediment metagenome</name>
    <dbReference type="NCBI Taxonomy" id="412755"/>
    <lineage>
        <taxon>unclassified sequences</taxon>
        <taxon>metagenomes</taxon>
        <taxon>ecological metagenomes</taxon>
    </lineage>
</organism>
<keyword evidence="1" id="KW-0547">Nucleotide-binding</keyword>
<dbReference type="GO" id="GO:0005524">
    <property type="term" value="F:ATP binding"/>
    <property type="evidence" value="ECO:0007669"/>
    <property type="project" value="UniProtKB-KW"/>
</dbReference>
<feature type="non-terminal residue" evidence="3">
    <location>
        <position position="257"/>
    </location>
</feature>
<feature type="non-terminal residue" evidence="3">
    <location>
        <position position="1"/>
    </location>
</feature>
<proteinExistence type="predicted"/>